<evidence type="ECO:0000259" key="1">
    <source>
        <dbReference type="Pfam" id="PF07883"/>
    </source>
</evidence>
<dbReference type="InterPro" id="IPR013096">
    <property type="entry name" value="Cupin_2"/>
</dbReference>
<sequence length="126" mass="13326">MPETVIRHDNAPRFGQAGTEITGYASPTRGSHAVSAWKVVLHPGAGSPRHSLTHGESFLILDGRMTFVVDDRRHELAAGDAICVPPDTDFRLTNDGGEPCTAICCMAAAGQAMVDGGEPFSPPWAL</sequence>
<dbReference type="InterPro" id="IPR011051">
    <property type="entry name" value="RmlC_Cupin_sf"/>
</dbReference>
<keyword evidence="3" id="KW-1185">Reference proteome</keyword>
<name>H0E4F2_9ACTN</name>
<dbReference type="CDD" id="cd02209">
    <property type="entry name" value="cupin_XRE_C"/>
    <property type="match status" value="1"/>
</dbReference>
<dbReference type="RefSeq" id="WP_007573263.1">
    <property type="nucleotide sequence ID" value="NZ_AGUD01000105.1"/>
</dbReference>
<dbReference type="AlphaFoldDB" id="H0E4F2"/>
<protein>
    <recommendedName>
        <fullName evidence="1">Cupin type-2 domain-containing protein</fullName>
    </recommendedName>
</protein>
<dbReference type="EMBL" id="AGUD01000105">
    <property type="protein sequence ID" value="EHN11441.1"/>
    <property type="molecule type" value="Genomic_DNA"/>
</dbReference>
<gene>
    <name evidence="2" type="ORF">PAI11_16830</name>
</gene>
<dbReference type="Gene3D" id="2.60.120.10">
    <property type="entry name" value="Jelly Rolls"/>
    <property type="match status" value="1"/>
</dbReference>
<dbReference type="Proteomes" id="UP000005143">
    <property type="component" value="Unassembled WGS sequence"/>
</dbReference>
<proteinExistence type="predicted"/>
<evidence type="ECO:0000313" key="3">
    <source>
        <dbReference type="Proteomes" id="UP000005143"/>
    </source>
</evidence>
<accession>H0E4F2</accession>
<dbReference type="Pfam" id="PF07883">
    <property type="entry name" value="Cupin_2"/>
    <property type="match status" value="1"/>
</dbReference>
<dbReference type="OrthoDB" id="5145129at2"/>
<evidence type="ECO:0000313" key="2">
    <source>
        <dbReference type="EMBL" id="EHN11441.1"/>
    </source>
</evidence>
<dbReference type="SUPFAM" id="SSF51182">
    <property type="entry name" value="RmlC-like cupins"/>
    <property type="match status" value="1"/>
</dbReference>
<organism evidence="2 3">
    <name type="scientific">Patulibacter medicamentivorans</name>
    <dbReference type="NCBI Taxonomy" id="1097667"/>
    <lineage>
        <taxon>Bacteria</taxon>
        <taxon>Bacillati</taxon>
        <taxon>Actinomycetota</taxon>
        <taxon>Thermoleophilia</taxon>
        <taxon>Solirubrobacterales</taxon>
        <taxon>Patulibacteraceae</taxon>
        <taxon>Patulibacter</taxon>
    </lineage>
</organism>
<feature type="domain" description="Cupin type-2" evidence="1">
    <location>
        <begin position="38"/>
        <end position="104"/>
    </location>
</feature>
<reference evidence="2 3" key="1">
    <citation type="journal article" date="2013" name="Biodegradation">
        <title>Quantitative proteomic analysis of ibuprofen-degrading Patulibacter sp. strain I11.</title>
        <authorList>
            <person name="Almeida B."/>
            <person name="Kjeldal H."/>
            <person name="Lolas I."/>
            <person name="Knudsen A.D."/>
            <person name="Carvalho G."/>
            <person name="Nielsen K.L."/>
            <person name="Barreto Crespo M.T."/>
            <person name="Stensballe A."/>
            <person name="Nielsen J.L."/>
        </authorList>
    </citation>
    <scope>NUCLEOTIDE SEQUENCE [LARGE SCALE GENOMIC DNA]</scope>
    <source>
        <strain evidence="2 3">I11</strain>
    </source>
</reference>
<comment type="caution">
    <text evidence="2">The sequence shown here is derived from an EMBL/GenBank/DDBJ whole genome shotgun (WGS) entry which is preliminary data.</text>
</comment>
<dbReference type="InterPro" id="IPR014710">
    <property type="entry name" value="RmlC-like_jellyroll"/>
</dbReference>